<dbReference type="InterPro" id="IPR001544">
    <property type="entry name" value="Aminotrans_IV"/>
</dbReference>
<gene>
    <name evidence="2" type="ORF">ABID44_002239</name>
</gene>
<dbReference type="EMBL" id="JBEPMN010000007">
    <property type="protein sequence ID" value="MET3661908.1"/>
    <property type="molecule type" value="Genomic_DNA"/>
</dbReference>
<dbReference type="InterPro" id="IPR043131">
    <property type="entry name" value="BCAT-like_N"/>
</dbReference>
<keyword evidence="3" id="KW-1185">Reference proteome</keyword>
<dbReference type="GO" id="GO:0008696">
    <property type="term" value="F:4-amino-4-deoxychorismate lyase activity"/>
    <property type="evidence" value="ECO:0007669"/>
    <property type="project" value="UniProtKB-EC"/>
</dbReference>
<dbReference type="Gene3D" id="3.20.10.10">
    <property type="entry name" value="D-amino Acid Aminotransferase, subunit A, domain 2"/>
    <property type="match status" value="1"/>
</dbReference>
<dbReference type="Pfam" id="PF01063">
    <property type="entry name" value="Aminotran_4"/>
    <property type="match status" value="1"/>
</dbReference>
<accession>A0ABV2KPG8</accession>
<dbReference type="InterPro" id="IPR043132">
    <property type="entry name" value="BCAT-like_C"/>
</dbReference>
<organism evidence="2 3">
    <name type="scientific">Aquamicrobium ahrensii</name>
    <dbReference type="NCBI Taxonomy" id="469551"/>
    <lineage>
        <taxon>Bacteria</taxon>
        <taxon>Pseudomonadati</taxon>
        <taxon>Pseudomonadota</taxon>
        <taxon>Alphaproteobacteria</taxon>
        <taxon>Hyphomicrobiales</taxon>
        <taxon>Phyllobacteriaceae</taxon>
        <taxon>Aquamicrobium</taxon>
    </lineage>
</organism>
<dbReference type="SUPFAM" id="SSF56752">
    <property type="entry name" value="D-aminoacid aminotransferase-like PLP-dependent enzymes"/>
    <property type="match status" value="1"/>
</dbReference>
<sequence length="221" mass="23910">MPAESPLRDGNGPGFKLIETLRWEPAKGFLRLERHLARLAASAHALGFACAPDMAGRALEQAVTGKETPQRMRLLLGFDGSVEAAAQPFQPLPQGAVWTLRLATARLSSADGLLRHKTTRRHPYEHARAEYPATEADEVLLLNERGELCEGVITSLFADFGGGAFVTPPLDCGLLAGILREELIDQGRAVEGVITPEALRRARAIFMGNSLRGLISARLLP</sequence>
<comment type="caution">
    <text evidence="2">The sequence shown here is derived from an EMBL/GenBank/DDBJ whole genome shotgun (WGS) entry which is preliminary data.</text>
</comment>
<keyword evidence="2" id="KW-0456">Lyase</keyword>
<proteinExistence type="predicted"/>
<reference evidence="2 3" key="1">
    <citation type="submission" date="2024-06" db="EMBL/GenBank/DDBJ databases">
        <title>Genomic Encyclopedia of Type Strains, Phase IV (KMG-IV): sequencing the most valuable type-strain genomes for metagenomic binning, comparative biology and taxonomic classification.</title>
        <authorList>
            <person name="Goeker M."/>
        </authorList>
    </citation>
    <scope>NUCLEOTIDE SEQUENCE [LARGE SCALE GENOMIC DNA]</scope>
    <source>
        <strain evidence="2 3">DSM 19730</strain>
    </source>
</reference>
<evidence type="ECO:0000256" key="1">
    <source>
        <dbReference type="ARBA" id="ARBA00014472"/>
    </source>
</evidence>
<dbReference type="RefSeq" id="WP_354151779.1">
    <property type="nucleotide sequence ID" value="NZ_JBEPMN010000007.1"/>
</dbReference>
<name>A0ABV2KPG8_9HYPH</name>
<dbReference type="NCBIfam" id="NF005731">
    <property type="entry name" value="PRK07546.1-5"/>
    <property type="match status" value="1"/>
</dbReference>
<dbReference type="InterPro" id="IPR036038">
    <property type="entry name" value="Aminotransferase-like"/>
</dbReference>
<evidence type="ECO:0000313" key="3">
    <source>
        <dbReference type="Proteomes" id="UP001549143"/>
    </source>
</evidence>
<dbReference type="Proteomes" id="UP001549143">
    <property type="component" value="Unassembled WGS sequence"/>
</dbReference>
<protein>
    <recommendedName>
        <fullName evidence="1">Probable branched-chain-amino-acid aminotransferase</fullName>
    </recommendedName>
</protein>
<evidence type="ECO:0000313" key="2">
    <source>
        <dbReference type="EMBL" id="MET3661908.1"/>
    </source>
</evidence>
<dbReference type="NCBIfam" id="NF005729">
    <property type="entry name" value="PRK07546.1-3"/>
    <property type="match status" value="1"/>
</dbReference>
<dbReference type="Gene3D" id="3.30.470.10">
    <property type="match status" value="1"/>
</dbReference>